<dbReference type="InterPro" id="IPR050834">
    <property type="entry name" value="Glycosyltransf_2"/>
</dbReference>
<dbReference type="InterPro" id="IPR001173">
    <property type="entry name" value="Glyco_trans_2-like"/>
</dbReference>
<keyword evidence="3" id="KW-1185">Reference proteome</keyword>
<evidence type="ECO:0000313" key="2">
    <source>
        <dbReference type="EMBL" id="RUS98777.1"/>
    </source>
</evidence>
<organism evidence="2 3">
    <name type="scientific">Trichormus variabilis SAG 1403-4b</name>
    <dbReference type="NCBI Taxonomy" id="447716"/>
    <lineage>
        <taxon>Bacteria</taxon>
        <taxon>Bacillati</taxon>
        <taxon>Cyanobacteriota</taxon>
        <taxon>Cyanophyceae</taxon>
        <taxon>Nostocales</taxon>
        <taxon>Nostocaceae</taxon>
        <taxon>Trichormus</taxon>
    </lineage>
</organism>
<gene>
    <name evidence="2" type="ORF">DSM107003_07960</name>
</gene>
<dbReference type="CDD" id="cd00761">
    <property type="entry name" value="Glyco_tranf_GTA_type"/>
    <property type="match status" value="1"/>
</dbReference>
<evidence type="ECO:0000313" key="3">
    <source>
        <dbReference type="Proteomes" id="UP000276103"/>
    </source>
</evidence>
<evidence type="ECO:0000259" key="1">
    <source>
        <dbReference type="Pfam" id="PF00535"/>
    </source>
</evidence>
<protein>
    <recommendedName>
        <fullName evidence="1">Glycosyltransferase 2-like domain-containing protein</fullName>
    </recommendedName>
</protein>
<name>A0A3S1AT56_ANAVA</name>
<sequence>MVFFSVVIPVYNRVNIIKATIDSVFNQDFDDYEVIVVDDGSTDNTIDALAQYGKNIKILQQNNQGPGKARNMAIQIAQGEYIAFLDSDDIWFPWTLGVYAAVIRETNKPAFLAGKAIFFSNENEINFDQVSQLNYTAYKDLYASNKNANSFLTSSVTIRRDILQQVGSFTDKWINSEDNDLWLRLGTAKGFIYINSPSILAYRQHSNSAIAITTKTYEGTCYLIQQEKISQYPGGKIRERERLEILTRHIRPVSLECLREGEIKKGWELYQETFKWHLGLGRFRYLIGFLWLFFLAKLTDSRK</sequence>
<reference evidence="2 3" key="1">
    <citation type="journal article" date="2019" name="Genome Biol. Evol.">
        <title>Day and night: Metabolic profiles and evolutionary relationships of six axenic non-marine cyanobacteria.</title>
        <authorList>
            <person name="Will S.E."/>
            <person name="Henke P."/>
            <person name="Boedeker C."/>
            <person name="Huang S."/>
            <person name="Brinkmann H."/>
            <person name="Rohde M."/>
            <person name="Jarek M."/>
            <person name="Friedl T."/>
            <person name="Seufert S."/>
            <person name="Schumacher M."/>
            <person name="Overmann J."/>
            <person name="Neumann-Schaal M."/>
            <person name="Petersen J."/>
        </authorList>
    </citation>
    <scope>NUCLEOTIDE SEQUENCE [LARGE SCALE GENOMIC DNA]</scope>
    <source>
        <strain evidence="2 3">SAG 1403-4b</strain>
    </source>
</reference>
<dbReference type="Gene3D" id="3.90.550.10">
    <property type="entry name" value="Spore Coat Polysaccharide Biosynthesis Protein SpsA, Chain A"/>
    <property type="match status" value="1"/>
</dbReference>
<proteinExistence type="predicted"/>
<dbReference type="InterPro" id="IPR029044">
    <property type="entry name" value="Nucleotide-diphossugar_trans"/>
</dbReference>
<dbReference type="Proteomes" id="UP000276103">
    <property type="component" value="Unassembled WGS sequence"/>
</dbReference>
<dbReference type="PANTHER" id="PTHR43685">
    <property type="entry name" value="GLYCOSYLTRANSFERASE"/>
    <property type="match status" value="1"/>
</dbReference>
<dbReference type="RefSeq" id="WP_127052374.1">
    <property type="nucleotide sequence ID" value="NZ_RSCM01000002.1"/>
</dbReference>
<dbReference type="PANTHER" id="PTHR43685:SF3">
    <property type="entry name" value="SLR2126 PROTEIN"/>
    <property type="match status" value="1"/>
</dbReference>
<dbReference type="AlphaFoldDB" id="A0A3S1AT56"/>
<dbReference type="SUPFAM" id="SSF53448">
    <property type="entry name" value="Nucleotide-diphospho-sugar transferases"/>
    <property type="match status" value="1"/>
</dbReference>
<comment type="caution">
    <text evidence="2">The sequence shown here is derived from an EMBL/GenBank/DDBJ whole genome shotgun (WGS) entry which is preliminary data.</text>
</comment>
<feature type="domain" description="Glycosyltransferase 2-like" evidence="1">
    <location>
        <begin position="5"/>
        <end position="166"/>
    </location>
</feature>
<dbReference type="Pfam" id="PF00535">
    <property type="entry name" value="Glycos_transf_2"/>
    <property type="match status" value="1"/>
</dbReference>
<dbReference type="EMBL" id="RSCM01000002">
    <property type="protein sequence ID" value="RUS98777.1"/>
    <property type="molecule type" value="Genomic_DNA"/>
</dbReference>
<dbReference type="OrthoDB" id="9812327at2"/>
<accession>A0A3S1AT56</accession>